<dbReference type="STRING" id="1159017.SAMN02927930_00197"/>
<dbReference type="AlphaFoldDB" id="A0A1G6A8F7"/>
<organism evidence="1 2">
    <name type="scientific">Pseudidiomarina indica</name>
    <dbReference type="NCBI Taxonomy" id="1159017"/>
    <lineage>
        <taxon>Bacteria</taxon>
        <taxon>Pseudomonadati</taxon>
        <taxon>Pseudomonadota</taxon>
        <taxon>Gammaproteobacteria</taxon>
        <taxon>Alteromonadales</taxon>
        <taxon>Idiomarinaceae</taxon>
        <taxon>Pseudidiomarina</taxon>
    </lineage>
</organism>
<gene>
    <name evidence="1" type="ORF">SAMN02927930_00197</name>
</gene>
<dbReference type="RefSeq" id="WP_092590814.1">
    <property type="nucleotide sequence ID" value="NZ_FMXN01000001.1"/>
</dbReference>
<reference evidence="2" key="1">
    <citation type="submission" date="2016-10" db="EMBL/GenBank/DDBJ databases">
        <authorList>
            <person name="Varghese N."/>
            <person name="Submissions S."/>
        </authorList>
    </citation>
    <scope>NUCLEOTIDE SEQUENCE [LARGE SCALE GENOMIC DNA]</scope>
    <source>
        <strain evidence="2">CGMCC 1.10824</strain>
    </source>
</reference>
<sequence>MTEQSTELTEEQASAWVREHFELANKYLAQLGFITDKIIMRESRYLIPYMAVWKFTTQGKKGPVWVINGDVPMDMVEESAAKDAREAVRYFALRWQMKAETILQAEQGTAQLRQQAQYLIGRAEGLYELAEQEELWEQQHA</sequence>
<dbReference type="EMBL" id="FMXN01000001">
    <property type="protein sequence ID" value="SDB04702.1"/>
    <property type="molecule type" value="Genomic_DNA"/>
</dbReference>
<dbReference type="OrthoDB" id="3078260at2"/>
<accession>A0A1G6A8F7</accession>
<evidence type="ECO:0008006" key="3">
    <source>
        <dbReference type="Google" id="ProtNLM"/>
    </source>
</evidence>
<keyword evidence="2" id="KW-1185">Reference proteome</keyword>
<proteinExistence type="predicted"/>
<dbReference type="Proteomes" id="UP000199626">
    <property type="component" value="Unassembled WGS sequence"/>
</dbReference>
<protein>
    <recommendedName>
        <fullName evidence="3">DUF4826 domain-containing protein</fullName>
    </recommendedName>
</protein>
<evidence type="ECO:0000313" key="2">
    <source>
        <dbReference type="Proteomes" id="UP000199626"/>
    </source>
</evidence>
<evidence type="ECO:0000313" key="1">
    <source>
        <dbReference type="EMBL" id="SDB04702.1"/>
    </source>
</evidence>
<dbReference type="Pfam" id="PF16108">
    <property type="entry name" value="DUF4826"/>
    <property type="match status" value="1"/>
</dbReference>
<name>A0A1G6A8F7_9GAMM</name>
<dbReference type="InterPro" id="IPR032251">
    <property type="entry name" value="DUF4826"/>
</dbReference>